<name>A0ABQ2FB63_9MICO</name>
<dbReference type="Pfam" id="PF19040">
    <property type="entry name" value="SGNH"/>
    <property type="match status" value="1"/>
</dbReference>
<keyword evidence="4" id="KW-1185">Reference proteome</keyword>
<dbReference type="RefSeq" id="WP_022922605.1">
    <property type="nucleotide sequence ID" value="NZ_BMLB01000004.1"/>
</dbReference>
<evidence type="ECO:0000259" key="2">
    <source>
        <dbReference type="Pfam" id="PF19040"/>
    </source>
</evidence>
<evidence type="ECO:0000256" key="1">
    <source>
        <dbReference type="SAM" id="SignalP"/>
    </source>
</evidence>
<gene>
    <name evidence="3" type="ORF">GCM10011509_20220</name>
</gene>
<dbReference type="InterPro" id="IPR043968">
    <property type="entry name" value="SGNH"/>
</dbReference>
<comment type="caution">
    <text evidence="3">The sequence shown here is derived from an EMBL/GenBank/DDBJ whole genome shotgun (WGS) entry which is preliminary data.</text>
</comment>
<sequence length="339" mass="36062">MPPDLQRRPPGSRGRVGRWLTSLLAAALLLGAPPATALDATDDDLGARSLRGESWWTPVLEPADQTRVGPVLPMTPPLSDLYALQPSYYDDGCHVGRARTTLREGCVYGDPTSATEVAMVGDSKIGRLFPALEEIALREGWALRAYTKSACAFVDEPTPGYEACDDYNAALAEHLAADPPQIVLTGAMRRDVGDGYARTWQWLRGLGVAHVVGLWDSPAPTGGSPAGCVAEALEEGADLTTCAVPLPEAASGNPSMRAGAREVEGASFVDLRDWVCPPSELNPLCAPVIGRVQLYGSGSHLSPLYGQTLTDPIHQRLHEAGVAAYRPSVDRVSGPHRQP</sequence>
<reference evidence="4" key="1">
    <citation type="journal article" date="2019" name="Int. J. Syst. Evol. Microbiol.">
        <title>The Global Catalogue of Microorganisms (GCM) 10K type strain sequencing project: providing services to taxonomists for standard genome sequencing and annotation.</title>
        <authorList>
            <consortium name="The Broad Institute Genomics Platform"/>
            <consortium name="The Broad Institute Genome Sequencing Center for Infectious Disease"/>
            <person name="Wu L."/>
            <person name="Ma J."/>
        </authorList>
    </citation>
    <scope>NUCLEOTIDE SEQUENCE [LARGE SCALE GENOMIC DNA]</scope>
    <source>
        <strain evidence="4">CGMCC 1.5362</strain>
    </source>
</reference>
<feature type="signal peptide" evidence="1">
    <location>
        <begin position="1"/>
        <end position="37"/>
    </location>
</feature>
<evidence type="ECO:0000313" key="4">
    <source>
        <dbReference type="Proteomes" id="UP000662111"/>
    </source>
</evidence>
<dbReference type="Proteomes" id="UP000662111">
    <property type="component" value="Unassembled WGS sequence"/>
</dbReference>
<evidence type="ECO:0000313" key="3">
    <source>
        <dbReference type="EMBL" id="GGK71631.1"/>
    </source>
</evidence>
<dbReference type="EMBL" id="BMLB01000004">
    <property type="protein sequence ID" value="GGK71631.1"/>
    <property type="molecule type" value="Genomic_DNA"/>
</dbReference>
<feature type="domain" description="SGNH" evidence="2">
    <location>
        <begin position="93"/>
        <end position="309"/>
    </location>
</feature>
<accession>A0ABQ2FB63</accession>
<proteinExistence type="predicted"/>
<organism evidence="3 4">
    <name type="scientific">Ornithinimicrobium pekingense</name>
    <dbReference type="NCBI Taxonomy" id="384677"/>
    <lineage>
        <taxon>Bacteria</taxon>
        <taxon>Bacillati</taxon>
        <taxon>Actinomycetota</taxon>
        <taxon>Actinomycetes</taxon>
        <taxon>Micrococcales</taxon>
        <taxon>Ornithinimicrobiaceae</taxon>
        <taxon>Ornithinimicrobium</taxon>
    </lineage>
</organism>
<keyword evidence="1" id="KW-0732">Signal</keyword>
<protein>
    <recommendedName>
        <fullName evidence="2">SGNH domain-containing protein</fullName>
    </recommendedName>
</protein>
<feature type="chain" id="PRO_5045512412" description="SGNH domain-containing protein" evidence="1">
    <location>
        <begin position="38"/>
        <end position="339"/>
    </location>
</feature>